<dbReference type="OMA" id="HHGPWAS"/>
<sequence>MAAKKAWRIVPRPLLETVLNNHAHHHRVHQTLLLHGPRGVGKTTLILRRLLPDWNQGPHLTGYVDFAQPIKAHHGPWASWSTCPPPPLSECRQALEQCLESMAEKGIRAGTITSQQIFATLNKWHGLSAALRRLLHAANSRASPAALWDRAVFSVSGQCAAAEAARILGFGEEERNRLSVEEASYLSESVAALKLAKKVIEVQQGWRVNAIANMNRTGVFSRTLTHSSTDWPCLLLELLSQAAEIDHFQPKLVINNIEVLKHATVNDELSVSGPLYHDSLIWRIIALGANEQCLPVFLVTSDSYYSYEAFLEFGYTEIFISREVESFLMWLWPEFRRPIEVLVGSVDKMESSENAIKEIIKDLVVDDLSLDTIHKRILWHQIIHVADPT</sequence>
<keyword evidence="2" id="KW-1185">Reference proteome</keyword>
<dbReference type="AlphaFoldDB" id="A0A151SM98"/>
<protein>
    <submittedName>
        <fullName evidence="1">Uncharacterized protein</fullName>
    </submittedName>
</protein>
<reference evidence="1 2" key="1">
    <citation type="journal article" date="2012" name="Nat. Biotechnol.">
        <title>Draft genome sequence of pigeonpea (Cajanus cajan), an orphan legume crop of resource-poor farmers.</title>
        <authorList>
            <person name="Varshney R.K."/>
            <person name="Chen W."/>
            <person name="Li Y."/>
            <person name="Bharti A.K."/>
            <person name="Saxena R.K."/>
            <person name="Schlueter J.A."/>
            <person name="Donoghue M.T."/>
            <person name="Azam S."/>
            <person name="Fan G."/>
            <person name="Whaley A.M."/>
            <person name="Farmer A.D."/>
            <person name="Sheridan J."/>
            <person name="Iwata A."/>
            <person name="Tuteja R."/>
            <person name="Penmetsa R.V."/>
            <person name="Wu W."/>
            <person name="Upadhyaya H.D."/>
            <person name="Yang S.P."/>
            <person name="Shah T."/>
            <person name="Saxena K.B."/>
            <person name="Michael T."/>
            <person name="McCombie W.R."/>
            <person name="Yang B."/>
            <person name="Zhang G."/>
            <person name="Yang H."/>
            <person name="Wang J."/>
            <person name="Spillane C."/>
            <person name="Cook D.R."/>
            <person name="May G.D."/>
            <person name="Xu X."/>
            <person name="Jackson S.A."/>
        </authorList>
    </citation>
    <scope>NUCLEOTIDE SEQUENCE [LARGE SCALE GENOMIC DNA]</scope>
    <source>
        <strain evidence="2">cv. Asha</strain>
    </source>
</reference>
<dbReference type="PANTHER" id="PTHR36017">
    <property type="entry name" value="EMBRYO DEFECTIVE 1381"/>
    <property type="match status" value="1"/>
</dbReference>
<gene>
    <name evidence="1" type="ORF">KK1_002183</name>
</gene>
<name>A0A151SM98_CAJCA</name>
<dbReference type="EMBL" id="CM003613">
    <property type="protein sequence ID" value="KYP55956.1"/>
    <property type="molecule type" value="Genomic_DNA"/>
</dbReference>
<dbReference type="PANTHER" id="PTHR36017:SF1">
    <property type="entry name" value="EMBRYO DEFECTIVE 1381"/>
    <property type="match status" value="1"/>
</dbReference>
<evidence type="ECO:0000313" key="1">
    <source>
        <dbReference type="EMBL" id="KYP55956.1"/>
    </source>
</evidence>
<dbReference type="STRING" id="3821.A0A151SM98"/>
<dbReference type="Proteomes" id="UP000075243">
    <property type="component" value="Chromosome 11"/>
</dbReference>
<proteinExistence type="predicted"/>
<organism evidence="1 2">
    <name type="scientific">Cajanus cajan</name>
    <name type="common">Pigeon pea</name>
    <name type="synonym">Cajanus indicus</name>
    <dbReference type="NCBI Taxonomy" id="3821"/>
    <lineage>
        <taxon>Eukaryota</taxon>
        <taxon>Viridiplantae</taxon>
        <taxon>Streptophyta</taxon>
        <taxon>Embryophyta</taxon>
        <taxon>Tracheophyta</taxon>
        <taxon>Spermatophyta</taxon>
        <taxon>Magnoliopsida</taxon>
        <taxon>eudicotyledons</taxon>
        <taxon>Gunneridae</taxon>
        <taxon>Pentapetalae</taxon>
        <taxon>rosids</taxon>
        <taxon>fabids</taxon>
        <taxon>Fabales</taxon>
        <taxon>Fabaceae</taxon>
        <taxon>Papilionoideae</taxon>
        <taxon>50 kb inversion clade</taxon>
        <taxon>NPAAA clade</taxon>
        <taxon>indigoferoid/millettioid clade</taxon>
        <taxon>Phaseoleae</taxon>
        <taxon>Cajanus</taxon>
    </lineage>
</organism>
<accession>A0A151SM98</accession>
<dbReference type="Gramene" id="C.cajan_02131.t">
    <property type="protein sequence ID" value="C.cajan_02131.t"/>
    <property type="gene ID" value="C.cajan_02131"/>
</dbReference>
<evidence type="ECO:0000313" key="2">
    <source>
        <dbReference type="Proteomes" id="UP000075243"/>
    </source>
</evidence>